<evidence type="ECO:0000313" key="4">
    <source>
        <dbReference type="Proteomes" id="UP000033865"/>
    </source>
</evidence>
<dbReference type="AlphaFoldDB" id="A0A0G1Y0Q4"/>
<dbReference type="Proteomes" id="UP000033865">
    <property type="component" value="Unassembled WGS sequence"/>
</dbReference>
<dbReference type="NCBIfam" id="TIGR00696">
    <property type="entry name" value="wecG_tagA_cpsF"/>
    <property type="match status" value="1"/>
</dbReference>
<dbReference type="InterPro" id="IPR004629">
    <property type="entry name" value="WecG_TagA_CpsF"/>
</dbReference>
<reference evidence="3 4" key="1">
    <citation type="journal article" date="2015" name="Nature">
        <title>rRNA introns, odd ribosomes, and small enigmatic genomes across a large radiation of phyla.</title>
        <authorList>
            <person name="Brown C.T."/>
            <person name="Hug L.A."/>
            <person name="Thomas B.C."/>
            <person name="Sharon I."/>
            <person name="Castelle C.J."/>
            <person name="Singh A."/>
            <person name="Wilkins M.J."/>
            <person name="Williams K.H."/>
            <person name="Banfield J.F."/>
        </authorList>
    </citation>
    <scope>NUCLEOTIDE SEQUENCE [LARGE SCALE GENOMIC DNA]</scope>
</reference>
<sequence>MKTVDLLGVLFEGKTIPEYKKDLAEFLRTSTTSLVVTPNPEMLVAGVFNSRLRKILNQASLRLVDGVGVVVMSGWRLRRWPGVDALAFLAWETNRRGMKMLLAGGSHEGDAQKAASALRRIRAERTLCDAEGVIGFSPGRLELTKTGWVGDEALKETIEREKPDVLALALGHGKQELWLADHLKDFPFVRLSIGVGGALEFLAGRQRRAPAIFRQAGLEWLYRLVREPRRLKRILTAVLVFPLLVFIDKIKHTS</sequence>
<protein>
    <submittedName>
        <fullName evidence="3">Glycosyl transferase, WecB/TagA/CpsF family</fullName>
    </submittedName>
</protein>
<dbReference type="EMBL" id="LCRN01000014">
    <property type="protein sequence ID" value="KKW36725.1"/>
    <property type="molecule type" value="Genomic_DNA"/>
</dbReference>
<keyword evidence="1" id="KW-0328">Glycosyltransferase</keyword>
<organism evidence="3 4">
    <name type="scientific">Candidatus Uhrbacteria bacterium GW2011_GWC2_53_7</name>
    <dbReference type="NCBI Taxonomy" id="1618986"/>
    <lineage>
        <taxon>Bacteria</taxon>
        <taxon>Candidatus Uhriibacteriota</taxon>
    </lineage>
</organism>
<evidence type="ECO:0000313" key="3">
    <source>
        <dbReference type="EMBL" id="KKW36725.1"/>
    </source>
</evidence>
<accession>A0A0G1Y0Q4</accession>
<name>A0A0G1Y0Q4_9BACT</name>
<dbReference type="PANTHER" id="PTHR34136">
    <property type="match status" value="1"/>
</dbReference>
<gene>
    <name evidence="3" type="ORF">UY82_C0014G0008</name>
</gene>
<evidence type="ECO:0000256" key="2">
    <source>
        <dbReference type="ARBA" id="ARBA00022679"/>
    </source>
</evidence>
<dbReference type="Pfam" id="PF03808">
    <property type="entry name" value="Glyco_tran_WecG"/>
    <property type="match status" value="1"/>
</dbReference>
<proteinExistence type="predicted"/>
<evidence type="ECO:0000256" key="1">
    <source>
        <dbReference type="ARBA" id="ARBA00022676"/>
    </source>
</evidence>
<dbReference type="PANTHER" id="PTHR34136:SF1">
    <property type="entry name" value="UDP-N-ACETYL-D-MANNOSAMINURONIC ACID TRANSFERASE"/>
    <property type="match status" value="1"/>
</dbReference>
<dbReference type="GO" id="GO:0016758">
    <property type="term" value="F:hexosyltransferase activity"/>
    <property type="evidence" value="ECO:0007669"/>
    <property type="project" value="TreeGrafter"/>
</dbReference>
<comment type="caution">
    <text evidence="3">The sequence shown here is derived from an EMBL/GenBank/DDBJ whole genome shotgun (WGS) entry which is preliminary data.</text>
</comment>
<dbReference type="CDD" id="cd06533">
    <property type="entry name" value="Glyco_transf_WecG_TagA"/>
    <property type="match status" value="1"/>
</dbReference>
<keyword evidence="2 3" id="KW-0808">Transferase</keyword>